<evidence type="ECO:0000256" key="1">
    <source>
        <dbReference type="SAM" id="Phobius"/>
    </source>
</evidence>
<protein>
    <submittedName>
        <fullName evidence="2">Uncharacterized protein</fullName>
    </submittedName>
</protein>
<feature type="transmembrane region" description="Helical" evidence="1">
    <location>
        <begin position="36"/>
        <end position="62"/>
    </location>
</feature>
<comment type="caution">
    <text evidence="2">The sequence shown here is derived from an EMBL/GenBank/DDBJ whole genome shotgun (WGS) entry which is preliminary data.</text>
</comment>
<reference evidence="2 3" key="1">
    <citation type="journal article" date="2019" name="Int. J. Syst. Evol. Microbiol.">
        <title>The Global Catalogue of Microorganisms (GCM) 10K type strain sequencing project: providing services to taxonomists for standard genome sequencing and annotation.</title>
        <authorList>
            <consortium name="The Broad Institute Genomics Platform"/>
            <consortium name="The Broad Institute Genome Sequencing Center for Infectious Disease"/>
            <person name="Wu L."/>
            <person name="Ma J."/>
        </authorList>
    </citation>
    <scope>NUCLEOTIDE SEQUENCE [LARGE SCALE GENOMIC DNA]</scope>
    <source>
        <strain evidence="2 3">CGMCC 1.10390</strain>
    </source>
</reference>
<organism evidence="2 3">
    <name type="scientific">Haloarchaeobius litoreus</name>
    <dbReference type="NCBI Taxonomy" id="755306"/>
    <lineage>
        <taxon>Archaea</taxon>
        <taxon>Methanobacteriati</taxon>
        <taxon>Methanobacteriota</taxon>
        <taxon>Stenosarchaea group</taxon>
        <taxon>Halobacteria</taxon>
        <taxon>Halobacteriales</taxon>
        <taxon>Halorubellaceae</taxon>
        <taxon>Haloarchaeobius</taxon>
    </lineage>
</organism>
<sequence>MFSIETVALQVDPVANVEQLIEGFGQVAANGDPLSIALLVVGAVLTGLAVGAFGVLAAGGLLSGLARSLSREPPRGA</sequence>
<keyword evidence="1" id="KW-0812">Transmembrane</keyword>
<dbReference type="Proteomes" id="UP001597034">
    <property type="component" value="Unassembled WGS sequence"/>
</dbReference>
<accession>A0ABD6DCY4</accession>
<keyword evidence="3" id="KW-1185">Reference proteome</keyword>
<dbReference type="EMBL" id="JBHUDO010000001">
    <property type="protein sequence ID" value="MFD1644169.1"/>
    <property type="molecule type" value="Genomic_DNA"/>
</dbReference>
<keyword evidence="1" id="KW-0472">Membrane</keyword>
<name>A0ABD6DCY4_9EURY</name>
<proteinExistence type="predicted"/>
<evidence type="ECO:0000313" key="3">
    <source>
        <dbReference type="Proteomes" id="UP001597034"/>
    </source>
</evidence>
<dbReference type="Pfam" id="PF26067">
    <property type="entry name" value="DUF8024"/>
    <property type="match status" value="1"/>
</dbReference>
<evidence type="ECO:0000313" key="2">
    <source>
        <dbReference type="EMBL" id="MFD1644169.1"/>
    </source>
</evidence>
<dbReference type="InterPro" id="IPR058337">
    <property type="entry name" value="DUF8024"/>
</dbReference>
<dbReference type="RefSeq" id="WP_256399450.1">
    <property type="nucleotide sequence ID" value="NZ_JANHJR010000002.1"/>
</dbReference>
<keyword evidence="1" id="KW-1133">Transmembrane helix</keyword>
<gene>
    <name evidence="2" type="ORF">ACFSBL_00570</name>
</gene>
<dbReference type="AlphaFoldDB" id="A0ABD6DCY4"/>